<evidence type="ECO:0000256" key="6">
    <source>
        <dbReference type="SAM" id="Phobius"/>
    </source>
</evidence>
<dbReference type="SUPFAM" id="SSF54523">
    <property type="entry name" value="Pili subunits"/>
    <property type="match status" value="1"/>
</dbReference>
<proteinExistence type="predicted"/>
<dbReference type="InterPro" id="IPR012902">
    <property type="entry name" value="N_methyl_site"/>
</dbReference>
<dbReference type="Pfam" id="PF07963">
    <property type="entry name" value="N_methyl"/>
    <property type="match status" value="1"/>
</dbReference>
<evidence type="ECO:0000256" key="3">
    <source>
        <dbReference type="ARBA" id="ARBA00022692"/>
    </source>
</evidence>
<dbReference type="AlphaFoldDB" id="A0A2M7TE45"/>
<sequence length="216" mass="24256">MSKRKETCPSKKFCDLTRNQLGFTLIEMMVVVALIGILATALLLNYVKSLEDSRISASEADAQSLKTATEMYDKFIGFYPPDFSRGWDPGLARALPYNPDTGESYNPLSDPHPEQTCPQCPQKWAGIIQSRWDGPYIDRWPQSTPWKGKYDYNYWPDGASRYGCTVPGGIYIGVQGDYNNNNVLPRSAEQKMIDQGQDADRCLNGEAQILLISLPE</sequence>
<evidence type="ECO:0000313" key="8">
    <source>
        <dbReference type="Proteomes" id="UP000230970"/>
    </source>
</evidence>
<dbReference type="InterPro" id="IPR000983">
    <property type="entry name" value="Bac_GSPG_pilin"/>
</dbReference>
<evidence type="ECO:0000256" key="2">
    <source>
        <dbReference type="ARBA" id="ARBA00022481"/>
    </source>
</evidence>
<comment type="caution">
    <text evidence="7">The sequence shown here is derived from an EMBL/GenBank/DDBJ whole genome shotgun (WGS) entry which is preliminary data.</text>
</comment>
<protein>
    <recommendedName>
        <fullName evidence="9">Type II secretion system protein GspG C-terminal domain-containing protein</fullName>
    </recommendedName>
</protein>
<dbReference type="PANTHER" id="PTHR30093:SF44">
    <property type="entry name" value="TYPE II SECRETION SYSTEM CORE PROTEIN G"/>
    <property type="match status" value="1"/>
</dbReference>
<accession>A0A2M7TE45</accession>
<dbReference type="PANTHER" id="PTHR30093">
    <property type="entry name" value="GENERAL SECRETION PATHWAY PROTEIN G"/>
    <property type="match status" value="1"/>
</dbReference>
<dbReference type="NCBIfam" id="TIGR02532">
    <property type="entry name" value="IV_pilin_GFxxxE"/>
    <property type="match status" value="1"/>
</dbReference>
<reference evidence="8" key="1">
    <citation type="submission" date="2017-09" db="EMBL/GenBank/DDBJ databases">
        <title>Depth-based differentiation of microbial function through sediment-hosted aquifers and enrichment of novel symbionts in the deep terrestrial subsurface.</title>
        <authorList>
            <person name="Probst A.J."/>
            <person name="Ladd B."/>
            <person name="Jarett J.K."/>
            <person name="Geller-Mcgrath D.E."/>
            <person name="Sieber C.M.K."/>
            <person name="Emerson J.B."/>
            <person name="Anantharaman K."/>
            <person name="Thomas B.C."/>
            <person name="Malmstrom R."/>
            <person name="Stieglmeier M."/>
            <person name="Klingl A."/>
            <person name="Woyke T."/>
            <person name="Ryan C.M."/>
            <person name="Banfield J.F."/>
        </authorList>
    </citation>
    <scope>NUCLEOTIDE SEQUENCE [LARGE SCALE GENOMIC DNA]</scope>
</reference>
<dbReference type="InterPro" id="IPR045584">
    <property type="entry name" value="Pilin-like"/>
</dbReference>
<feature type="transmembrane region" description="Helical" evidence="6">
    <location>
        <begin position="21"/>
        <end position="44"/>
    </location>
</feature>
<dbReference type="PRINTS" id="PR00813">
    <property type="entry name" value="BCTERIALGSPG"/>
</dbReference>
<evidence type="ECO:0000256" key="4">
    <source>
        <dbReference type="ARBA" id="ARBA00022989"/>
    </source>
</evidence>
<keyword evidence="5 6" id="KW-0472">Membrane</keyword>
<evidence type="ECO:0000256" key="1">
    <source>
        <dbReference type="ARBA" id="ARBA00004167"/>
    </source>
</evidence>
<comment type="subcellular location">
    <subcellularLocation>
        <location evidence="1">Membrane</location>
        <topology evidence="1">Single-pass membrane protein</topology>
    </subcellularLocation>
</comment>
<evidence type="ECO:0000313" key="7">
    <source>
        <dbReference type="EMBL" id="PIZ43861.1"/>
    </source>
</evidence>
<organism evidence="7 8">
    <name type="scientific">candidate division WWE3 bacterium CG_4_10_14_0_2_um_filter_42_8</name>
    <dbReference type="NCBI Taxonomy" id="1975074"/>
    <lineage>
        <taxon>Bacteria</taxon>
        <taxon>Katanobacteria</taxon>
    </lineage>
</organism>
<keyword evidence="4 6" id="KW-1133">Transmembrane helix</keyword>
<evidence type="ECO:0000256" key="5">
    <source>
        <dbReference type="ARBA" id="ARBA00023136"/>
    </source>
</evidence>
<keyword evidence="3 6" id="KW-0812">Transmembrane</keyword>
<dbReference type="GO" id="GO:0015628">
    <property type="term" value="P:protein secretion by the type II secretion system"/>
    <property type="evidence" value="ECO:0007669"/>
    <property type="project" value="InterPro"/>
</dbReference>
<evidence type="ECO:0008006" key="9">
    <source>
        <dbReference type="Google" id="ProtNLM"/>
    </source>
</evidence>
<dbReference type="EMBL" id="PFNJ01000006">
    <property type="protein sequence ID" value="PIZ43861.1"/>
    <property type="molecule type" value="Genomic_DNA"/>
</dbReference>
<dbReference type="Gene3D" id="3.30.700.10">
    <property type="entry name" value="Glycoprotein, Type 4 Pilin"/>
    <property type="match status" value="1"/>
</dbReference>
<dbReference type="GO" id="GO:0016020">
    <property type="term" value="C:membrane"/>
    <property type="evidence" value="ECO:0007669"/>
    <property type="project" value="UniProtKB-SubCell"/>
</dbReference>
<keyword evidence="2" id="KW-0488">Methylation</keyword>
<dbReference type="GO" id="GO:0015627">
    <property type="term" value="C:type II protein secretion system complex"/>
    <property type="evidence" value="ECO:0007669"/>
    <property type="project" value="InterPro"/>
</dbReference>
<gene>
    <name evidence="7" type="ORF">COY34_00230</name>
</gene>
<name>A0A2M7TE45_UNCKA</name>
<dbReference type="Proteomes" id="UP000230970">
    <property type="component" value="Unassembled WGS sequence"/>
</dbReference>